<comment type="caution">
    <text evidence="2">The sequence shown here is derived from an EMBL/GenBank/DDBJ whole genome shotgun (WGS) entry which is preliminary data.</text>
</comment>
<name>A0A0A0EV72_9GAMM</name>
<evidence type="ECO:0000313" key="3">
    <source>
        <dbReference type="Proteomes" id="UP000029989"/>
    </source>
</evidence>
<dbReference type="EMBL" id="AVPT01000031">
    <property type="protein sequence ID" value="KGM54028.1"/>
    <property type="molecule type" value="Genomic_DNA"/>
</dbReference>
<feature type="transmembrane region" description="Helical" evidence="1">
    <location>
        <begin position="12"/>
        <end position="33"/>
    </location>
</feature>
<evidence type="ECO:0000313" key="2">
    <source>
        <dbReference type="EMBL" id="KGM54028.1"/>
    </source>
</evidence>
<keyword evidence="1" id="KW-1133">Transmembrane helix</keyword>
<feature type="transmembrane region" description="Helical" evidence="1">
    <location>
        <begin position="53"/>
        <end position="73"/>
    </location>
</feature>
<dbReference type="RefSeq" id="WP_036212873.1">
    <property type="nucleotide sequence ID" value="NZ_AVPT01000031.1"/>
</dbReference>
<evidence type="ECO:0000256" key="1">
    <source>
        <dbReference type="SAM" id="Phobius"/>
    </source>
</evidence>
<keyword evidence="3" id="KW-1185">Reference proteome</keyword>
<sequence length="93" mass="9982">MSGAIRLTRWCVGECIWVALSVLLAIAFVTGFVGLAEPPAGELWASLRSPVNIVRIVVLSAALWVWAYIARVIHAGDRSALPRTPRGTSARVA</sequence>
<protein>
    <submittedName>
        <fullName evidence="2">Uncharacterized protein</fullName>
    </submittedName>
</protein>
<reference evidence="2 3" key="1">
    <citation type="journal article" date="2015" name="Stand. Genomic Sci.">
        <title>Genomic information of the arsenic-resistant bacterium Lysobacter arseniciresistens type strain ZS79(T) and comparison of Lysobacter draft genomes.</title>
        <authorList>
            <person name="Liu L."/>
            <person name="Zhang S."/>
            <person name="Luo M."/>
            <person name="Wang G."/>
        </authorList>
    </citation>
    <scope>NUCLEOTIDE SEQUENCE [LARGE SCALE GENOMIC DNA]</scope>
    <source>
        <strain evidence="2 3">ZS79</strain>
    </source>
</reference>
<dbReference type="AlphaFoldDB" id="A0A0A0EV72"/>
<dbReference type="OrthoDB" id="9992322at2"/>
<proteinExistence type="predicted"/>
<dbReference type="Proteomes" id="UP000029989">
    <property type="component" value="Unassembled WGS sequence"/>
</dbReference>
<organism evidence="2 3">
    <name type="scientific">Lysobacter arseniciresistens ZS79</name>
    <dbReference type="NCBI Taxonomy" id="913325"/>
    <lineage>
        <taxon>Bacteria</taxon>
        <taxon>Pseudomonadati</taxon>
        <taxon>Pseudomonadota</taxon>
        <taxon>Gammaproteobacteria</taxon>
        <taxon>Lysobacterales</taxon>
        <taxon>Lysobacteraceae</taxon>
        <taxon>Novilysobacter</taxon>
    </lineage>
</organism>
<keyword evidence="1" id="KW-0812">Transmembrane</keyword>
<gene>
    <name evidence="2" type="ORF">N799_07385</name>
</gene>
<keyword evidence="1" id="KW-0472">Membrane</keyword>
<accession>A0A0A0EV72</accession>